<dbReference type="Proteomes" id="UP001162501">
    <property type="component" value="Chromosome 12"/>
</dbReference>
<organism evidence="1 2">
    <name type="scientific">Rangifer tarandus platyrhynchus</name>
    <name type="common">Svalbard reindeer</name>
    <dbReference type="NCBI Taxonomy" id="3082113"/>
    <lineage>
        <taxon>Eukaryota</taxon>
        <taxon>Metazoa</taxon>
        <taxon>Chordata</taxon>
        <taxon>Craniata</taxon>
        <taxon>Vertebrata</taxon>
        <taxon>Euteleostomi</taxon>
        <taxon>Mammalia</taxon>
        <taxon>Eutheria</taxon>
        <taxon>Laurasiatheria</taxon>
        <taxon>Artiodactyla</taxon>
        <taxon>Ruminantia</taxon>
        <taxon>Pecora</taxon>
        <taxon>Cervidae</taxon>
        <taxon>Odocoileinae</taxon>
        <taxon>Rangifer</taxon>
    </lineage>
</organism>
<evidence type="ECO:0000313" key="1">
    <source>
        <dbReference type="EMBL" id="CAI9693454.1"/>
    </source>
</evidence>
<name>A0ACB0DZ60_RANTA</name>
<protein>
    <submittedName>
        <fullName evidence="1">Uncharacterized protein</fullName>
    </submittedName>
</protein>
<gene>
    <name evidence="1" type="ORF">MRATA1EN3_LOCUS4667</name>
</gene>
<proteinExistence type="predicted"/>
<reference evidence="1" key="1">
    <citation type="submission" date="2023-05" db="EMBL/GenBank/DDBJ databases">
        <authorList>
            <consortium name="ELIXIR-Norway"/>
        </authorList>
    </citation>
    <scope>NUCLEOTIDE SEQUENCE</scope>
</reference>
<sequence length="326" mass="33149">MWSPEVDGRGKLMLPSSRCSASTREVDGGTHEPQPPNRPTPAVHLGARQSVGRRASAPGSAGAAQRERRAESRRRPRGASTCGGAAGRGGGSRGEGLHPAKFPDGLSLPALSAFPARPARPYGPGRSFTEKNARRAAGPWSRTEPPLGKGRAAAAAEGAIGLRGLRAAPFETLAAAGDPGEGLDWTAGLGCAARRRVGAGGGRGNVGAASAAGGGAGARSPEGRDSGPADRVSSGCRRVGQEGAADRWTRDAGVFRAGRAAGLCRAWGRPGVSPPARAVGTRCRGFAWMRWGATPPHCFPAPAQADGGFRASPGPVPALEPPRLLR</sequence>
<accession>A0ACB0DZ60</accession>
<dbReference type="EMBL" id="OX596096">
    <property type="protein sequence ID" value="CAI9693454.1"/>
    <property type="molecule type" value="Genomic_DNA"/>
</dbReference>
<evidence type="ECO:0000313" key="2">
    <source>
        <dbReference type="Proteomes" id="UP001162501"/>
    </source>
</evidence>